<sequence length="81" mass="8956">MRWTPLTTLTLALPSRHAFDATYNPYAHHPQDETMMPPPISTLTTPYASAPRLIFSASYNSYAPAAPSRYVSDATLNPPYA</sequence>
<dbReference type="AlphaFoldDB" id="A0A9Q3KKH1"/>
<dbReference type="EMBL" id="AVOT02113135">
    <property type="protein sequence ID" value="MBW0582689.1"/>
    <property type="molecule type" value="Genomic_DNA"/>
</dbReference>
<accession>A0A9Q3KKH1</accession>
<proteinExistence type="predicted"/>
<keyword evidence="2" id="KW-1185">Reference proteome</keyword>
<dbReference type="Proteomes" id="UP000765509">
    <property type="component" value="Unassembled WGS sequence"/>
</dbReference>
<reference evidence="1" key="1">
    <citation type="submission" date="2021-03" db="EMBL/GenBank/DDBJ databases">
        <title>Draft genome sequence of rust myrtle Austropuccinia psidii MF-1, a brazilian biotype.</title>
        <authorList>
            <person name="Quecine M.C."/>
            <person name="Pachon D.M.R."/>
            <person name="Bonatelli M.L."/>
            <person name="Correr F.H."/>
            <person name="Franceschini L.M."/>
            <person name="Leite T.F."/>
            <person name="Margarido G.R.A."/>
            <person name="Almeida C.A."/>
            <person name="Ferrarezi J.A."/>
            <person name="Labate C.A."/>
        </authorList>
    </citation>
    <scope>NUCLEOTIDE SEQUENCE</scope>
    <source>
        <strain evidence="1">MF-1</strain>
    </source>
</reference>
<name>A0A9Q3KKH1_9BASI</name>
<organism evidence="1 2">
    <name type="scientific">Austropuccinia psidii MF-1</name>
    <dbReference type="NCBI Taxonomy" id="1389203"/>
    <lineage>
        <taxon>Eukaryota</taxon>
        <taxon>Fungi</taxon>
        <taxon>Dikarya</taxon>
        <taxon>Basidiomycota</taxon>
        <taxon>Pucciniomycotina</taxon>
        <taxon>Pucciniomycetes</taxon>
        <taxon>Pucciniales</taxon>
        <taxon>Sphaerophragmiaceae</taxon>
        <taxon>Austropuccinia</taxon>
    </lineage>
</organism>
<gene>
    <name evidence="1" type="ORF">O181_122404</name>
</gene>
<protein>
    <submittedName>
        <fullName evidence="1">Uncharacterized protein</fullName>
    </submittedName>
</protein>
<evidence type="ECO:0000313" key="2">
    <source>
        <dbReference type="Proteomes" id="UP000765509"/>
    </source>
</evidence>
<evidence type="ECO:0000313" key="1">
    <source>
        <dbReference type="EMBL" id="MBW0582689.1"/>
    </source>
</evidence>
<comment type="caution">
    <text evidence="1">The sequence shown here is derived from an EMBL/GenBank/DDBJ whole genome shotgun (WGS) entry which is preliminary data.</text>
</comment>